<evidence type="ECO:0000313" key="12">
    <source>
        <dbReference type="RefSeq" id="XP_008283701.1"/>
    </source>
</evidence>
<keyword evidence="2" id="KW-1003">Cell membrane</keyword>
<feature type="transmembrane region" description="Helical" evidence="9">
    <location>
        <begin position="186"/>
        <end position="212"/>
    </location>
</feature>
<proteinExistence type="predicted"/>
<reference evidence="12" key="1">
    <citation type="submission" date="2025-08" db="UniProtKB">
        <authorList>
            <consortium name="RefSeq"/>
        </authorList>
    </citation>
    <scope>IDENTIFICATION</scope>
</reference>
<dbReference type="AlphaFoldDB" id="A0A9Y4K724"/>
<accession>A0A9Y4K724</accession>
<evidence type="ECO:0000256" key="2">
    <source>
        <dbReference type="ARBA" id="ARBA00022475"/>
    </source>
</evidence>
<keyword evidence="3 9" id="KW-0812">Transmembrane</keyword>
<dbReference type="RefSeq" id="XP_008283701.1">
    <property type="nucleotide sequence ID" value="XM_008285479.1"/>
</dbReference>
<feature type="transmembrane region" description="Helical" evidence="9">
    <location>
        <begin position="12"/>
        <end position="31"/>
    </location>
</feature>
<dbReference type="PROSITE" id="PS50262">
    <property type="entry name" value="G_PROTEIN_RECEP_F1_2"/>
    <property type="match status" value="1"/>
</dbReference>
<dbReference type="PANTHER" id="PTHR24230:SF163">
    <property type="entry name" value="CORAZONIN RECEPTOR, ISOFORM B"/>
    <property type="match status" value="1"/>
</dbReference>
<evidence type="ECO:0000256" key="6">
    <source>
        <dbReference type="ARBA" id="ARBA00023136"/>
    </source>
</evidence>
<evidence type="ECO:0000256" key="5">
    <source>
        <dbReference type="ARBA" id="ARBA00023040"/>
    </source>
</evidence>
<sequence>MADFPVDLLSLRIVVSCIGLVGNVFLIMSILQTRFSRVKSFELFLLGLAAANLEEIIIINIYDVTILSMSSPLVGTWSCRLLRFLTVLGEISSILFTVLISVFRYQKLRDADRRVNLPIYLDSIRSAWIMSGVCVMLSVLLGLPTVVMDLQGSVGNNVSGNSSGCPPDFFQCSKTSCPLLNRLYKYVFTLVCYMLPLIIVTATGSLILAVLLKRRKMVTPTVSVSWSNQLSTKIKNPKLQRSTVAVLAAMVLFQVDWTIYLIFLWMFSSGDSRLWAEIEFFISTSYTSMSPYVYGVGNNLFSLKNCKSK</sequence>
<feature type="transmembrane region" description="Helical" evidence="9">
    <location>
        <begin position="82"/>
        <end position="105"/>
    </location>
</feature>
<dbReference type="GO" id="GO:0005886">
    <property type="term" value="C:plasma membrane"/>
    <property type="evidence" value="ECO:0007669"/>
    <property type="project" value="UniProtKB-SubCell"/>
</dbReference>
<feature type="transmembrane region" description="Helical" evidence="9">
    <location>
        <begin position="126"/>
        <end position="147"/>
    </location>
</feature>
<dbReference type="CDD" id="cd00637">
    <property type="entry name" value="7tm_classA_rhodopsin-like"/>
    <property type="match status" value="1"/>
</dbReference>
<keyword evidence="7 12" id="KW-0675">Receptor</keyword>
<dbReference type="PRINTS" id="PR00237">
    <property type="entry name" value="GPCRRHODOPSN"/>
</dbReference>
<evidence type="ECO:0000256" key="8">
    <source>
        <dbReference type="ARBA" id="ARBA00023224"/>
    </source>
</evidence>
<dbReference type="Gene3D" id="1.20.1070.10">
    <property type="entry name" value="Rhodopsin 7-helix transmembrane proteins"/>
    <property type="match status" value="1"/>
</dbReference>
<organism evidence="11 12">
    <name type="scientific">Stegastes partitus</name>
    <name type="common">bicolor damselfish</name>
    <dbReference type="NCBI Taxonomy" id="144197"/>
    <lineage>
        <taxon>Eukaryota</taxon>
        <taxon>Metazoa</taxon>
        <taxon>Chordata</taxon>
        <taxon>Craniata</taxon>
        <taxon>Vertebrata</taxon>
        <taxon>Euteleostomi</taxon>
        <taxon>Actinopterygii</taxon>
        <taxon>Neopterygii</taxon>
        <taxon>Teleostei</taxon>
        <taxon>Neoteleostei</taxon>
        <taxon>Acanthomorphata</taxon>
        <taxon>Ovalentaria</taxon>
        <taxon>Pomacentridae</taxon>
        <taxon>Stegastes</taxon>
    </lineage>
</organism>
<dbReference type="Pfam" id="PF00001">
    <property type="entry name" value="7tm_1"/>
    <property type="match status" value="1"/>
</dbReference>
<evidence type="ECO:0000313" key="11">
    <source>
        <dbReference type="Proteomes" id="UP000694891"/>
    </source>
</evidence>
<keyword evidence="5" id="KW-0297">G-protein coupled receptor</keyword>
<dbReference type="CTD" id="100499249"/>
<name>A0A9Y4K724_9TELE</name>
<protein>
    <submittedName>
        <fullName evidence="12">Gonadotropin-releasing hormone receptor</fullName>
    </submittedName>
</protein>
<evidence type="ECO:0000256" key="3">
    <source>
        <dbReference type="ARBA" id="ARBA00022692"/>
    </source>
</evidence>
<comment type="subcellular location">
    <subcellularLocation>
        <location evidence="1">Cell membrane</location>
        <topology evidence="1">Multi-pass membrane protein</topology>
    </subcellularLocation>
</comment>
<evidence type="ECO:0000256" key="4">
    <source>
        <dbReference type="ARBA" id="ARBA00022989"/>
    </source>
</evidence>
<dbReference type="SUPFAM" id="SSF81321">
    <property type="entry name" value="Family A G protein-coupled receptor-like"/>
    <property type="match status" value="1"/>
</dbReference>
<feature type="domain" description="G-protein coupled receptors family 1 profile" evidence="10">
    <location>
        <begin position="22"/>
        <end position="294"/>
    </location>
</feature>
<keyword evidence="6 9" id="KW-0472">Membrane</keyword>
<feature type="transmembrane region" description="Helical" evidence="9">
    <location>
        <begin position="43"/>
        <end position="62"/>
    </location>
</feature>
<evidence type="ECO:0000256" key="9">
    <source>
        <dbReference type="SAM" id="Phobius"/>
    </source>
</evidence>
<keyword evidence="4 9" id="KW-1133">Transmembrane helix</keyword>
<gene>
    <name evidence="12" type="primary">ora6</name>
</gene>
<dbReference type="Proteomes" id="UP000694891">
    <property type="component" value="Unplaced"/>
</dbReference>
<evidence type="ECO:0000256" key="7">
    <source>
        <dbReference type="ARBA" id="ARBA00023170"/>
    </source>
</evidence>
<dbReference type="InterPro" id="IPR000276">
    <property type="entry name" value="GPCR_Rhodpsn"/>
</dbReference>
<dbReference type="GO" id="GO:0008528">
    <property type="term" value="F:G protein-coupled peptide receptor activity"/>
    <property type="evidence" value="ECO:0007669"/>
    <property type="project" value="TreeGrafter"/>
</dbReference>
<dbReference type="InterPro" id="IPR017452">
    <property type="entry name" value="GPCR_Rhodpsn_7TM"/>
</dbReference>
<feature type="transmembrane region" description="Helical" evidence="9">
    <location>
        <begin position="244"/>
        <end position="267"/>
    </location>
</feature>
<keyword evidence="11" id="KW-1185">Reference proteome</keyword>
<keyword evidence="8" id="KW-0807">Transducer</keyword>
<dbReference type="GO" id="GO:0007218">
    <property type="term" value="P:neuropeptide signaling pathway"/>
    <property type="evidence" value="ECO:0007669"/>
    <property type="project" value="TreeGrafter"/>
</dbReference>
<dbReference type="PANTHER" id="PTHR24230">
    <property type="entry name" value="G-PROTEIN COUPLED RECEPTOR"/>
    <property type="match status" value="1"/>
</dbReference>
<evidence type="ECO:0000256" key="1">
    <source>
        <dbReference type="ARBA" id="ARBA00004651"/>
    </source>
</evidence>
<evidence type="ECO:0000259" key="10">
    <source>
        <dbReference type="PROSITE" id="PS50262"/>
    </source>
</evidence>